<dbReference type="RefSeq" id="WP_404547323.1">
    <property type="nucleotide sequence ID" value="NZ_JADIKJ010000011.1"/>
</dbReference>
<organism evidence="1 2">
    <name type="scientific">Dyella jejuensis</name>
    <dbReference type="NCBI Taxonomy" id="1432009"/>
    <lineage>
        <taxon>Bacteria</taxon>
        <taxon>Pseudomonadati</taxon>
        <taxon>Pseudomonadota</taxon>
        <taxon>Gammaproteobacteria</taxon>
        <taxon>Lysobacterales</taxon>
        <taxon>Rhodanobacteraceae</taxon>
        <taxon>Dyella</taxon>
    </lineage>
</organism>
<reference evidence="1 2" key="1">
    <citation type="submission" date="2020-10" db="EMBL/GenBank/DDBJ databases">
        <title>Phylogeny of dyella-like bacteria.</title>
        <authorList>
            <person name="Fu J."/>
        </authorList>
    </citation>
    <scope>NUCLEOTIDE SEQUENCE [LARGE SCALE GENOMIC DNA]</scope>
    <source>
        <strain evidence="1 2">JP1</strain>
    </source>
</reference>
<comment type="caution">
    <text evidence="1">The sequence shown here is derived from an EMBL/GenBank/DDBJ whole genome shotgun (WGS) entry which is preliminary data.</text>
</comment>
<keyword evidence="2" id="KW-1185">Reference proteome</keyword>
<evidence type="ECO:0008006" key="3">
    <source>
        <dbReference type="Google" id="ProtNLM"/>
    </source>
</evidence>
<proteinExistence type="predicted"/>
<accession>A0ABW8JLT3</accession>
<name>A0ABW8JLT3_9GAMM</name>
<dbReference type="EMBL" id="JADIKJ010000011">
    <property type="protein sequence ID" value="MFK2900817.1"/>
    <property type="molecule type" value="Genomic_DNA"/>
</dbReference>
<evidence type="ECO:0000313" key="1">
    <source>
        <dbReference type="EMBL" id="MFK2900817.1"/>
    </source>
</evidence>
<dbReference type="PROSITE" id="PS51257">
    <property type="entry name" value="PROKAR_LIPOPROTEIN"/>
    <property type="match status" value="1"/>
</dbReference>
<gene>
    <name evidence="1" type="ORF">ISP15_10770</name>
</gene>
<evidence type="ECO:0000313" key="2">
    <source>
        <dbReference type="Proteomes" id="UP001620461"/>
    </source>
</evidence>
<dbReference type="Proteomes" id="UP001620461">
    <property type="component" value="Unassembled WGS sequence"/>
</dbReference>
<protein>
    <recommendedName>
        <fullName evidence="3">ABC-type transport auxiliary lipoprotein component domain-containing protein</fullName>
    </recommendedName>
</protein>
<sequence>MKRLMVIGAAALLGACGGQDVRMPAAVGNLVKPGTAPWLSVTGGANKLDVRGLDHKLILEPSPDTSVALQSQLGARLQSSYFQDLVVTCSALTAVMRVDQDKAPGHVSMDLALHCSVWARGFDANHDYKAQVSTAAAAADDQAYAQAVPALLSEGADAIAEQLRADLRTIGHAQR</sequence>